<evidence type="ECO:0000256" key="1">
    <source>
        <dbReference type="ARBA" id="ARBA00004196"/>
    </source>
</evidence>
<evidence type="ECO:0000313" key="7">
    <source>
        <dbReference type="EMBL" id="NUU16407.1"/>
    </source>
</evidence>
<dbReference type="PIRSF" id="PIRSF002741">
    <property type="entry name" value="MppA"/>
    <property type="match status" value="1"/>
</dbReference>
<feature type="signal peptide" evidence="5">
    <location>
        <begin position="1"/>
        <end position="27"/>
    </location>
</feature>
<sequence>MSTPSPLRRRRLVPTLLAAVLALSALAACSDAAAPADPAASQSSDAPLPEVGDTLRLVLSRQLTSVNPHKGGSPDSQGAVVGSVYEALTSVSPSTEVVPSLATSWEQLSDLEWSFTIRTDAVFSDGTPLTADTIVWNFQQLLDPAYKGTTGAPLRKFVGSVTSPDPTTVLFHLTAPALDLPGRLWSSWIIDPTFAQGHNIDTESLGSGPYKIDSLDLENGAELSLNPYYAGPKPAFETVRYTVLASEAQRVAALQAEEADIALNVEPLSLDQFEDSDTYDTILGVGPQPLVLAINEEKAGTPLADVRVRQALNYATDKKTIITGLFHDAVEPLPGQVTFEPYQTEVEDVEAYPYDPKKAKQLLVDAGYADGITLEVDVPSGTYVSADLASQAIKAQWAEVGVELTITQTPFPAWLERQYGDSQAGADLVYIMWGGQYRDGFALFDPFTSDHIQSDVVAPEFDALVRQLQAATDKDVQADLVAQAVESYREDAHTVFLYPSPFTAAISRGVTWEPRPSRYLYAQEVGRA</sequence>
<evidence type="ECO:0000313" key="8">
    <source>
        <dbReference type="Proteomes" id="UP000565724"/>
    </source>
</evidence>
<name>A0A7Y5ZYG3_9CELL</name>
<accession>A0A7Y5ZYG3</accession>
<dbReference type="InterPro" id="IPR030678">
    <property type="entry name" value="Peptide/Ni-bd"/>
</dbReference>
<dbReference type="EMBL" id="JABMCI010000048">
    <property type="protein sequence ID" value="NUU16407.1"/>
    <property type="molecule type" value="Genomic_DNA"/>
</dbReference>
<feature type="domain" description="Solute-binding protein family 5" evidence="6">
    <location>
        <begin position="96"/>
        <end position="450"/>
    </location>
</feature>
<comment type="similarity">
    <text evidence="2">Belongs to the bacterial solute-binding protein 5 family.</text>
</comment>
<dbReference type="Proteomes" id="UP000565724">
    <property type="component" value="Unassembled WGS sequence"/>
</dbReference>
<dbReference type="SUPFAM" id="SSF53850">
    <property type="entry name" value="Periplasmic binding protein-like II"/>
    <property type="match status" value="1"/>
</dbReference>
<dbReference type="Pfam" id="PF00496">
    <property type="entry name" value="SBP_bac_5"/>
    <property type="match status" value="1"/>
</dbReference>
<dbReference type="GO" id="GO:1904680">
    <property type="term" value="F:peptide transmembrane transporter activity"/>
    <property type="evidence" value="ECO:0007669"/>
    <property type="project" value="TreeGrafter"/>
</dbReference>
<evidence type="ECO:0000256" key="2">
    <source>
        <dbReference type="ARBA" id="ARBA00005695"/>
    </source>
</evidence>
<dbReference type="PROSITE" id="PS51318">
    <property type="entry name" value="TAT"/>
    <property type="match status" value="1"/>
</dbReference>
<evidence type="ECO:0000256" key="5">
    <source>
        <dbReference type="SAM" id="SignalP"/>
    </source>
</evidence>
<dbReference type="AlphaFoldDB" id="A0A7Y5ZYG3"/>
<dbReference type="InterPro" id="IPR039424">
    <property type="entry name" value="SBP_5"/>
</dbReference>
<dbReference type="GO" id="GO:0042597">
    <property type="term" value="C:periplasmic space"/>
    <property type="evidence" value="ECO:0007669"/>
    <property type="project" value="UniProtKB-ARBA"/>
</dbReference>
<dbReference type="Gene3D" id="3.40.190.10">
    <property type="entry name" value="Periplasmic binding protein-like II"/>
    <property type="match status" value="1"/>
</dbReference>
<evidence type="ECO:0000259" key="6">
    <source>
        <dbReference type="Pfam" id="PF00496"/>
    </source>
</evidence>
<dbReference type="GO" id="GO:0043190">
    <property type="term" value="C:ATP-binding cassette (ABC) transporter complex"/>
    <property type="evidence" value="ECO:0007669"/>
    <property type="project" value="InterPro"/>
</dbReference>
<dbReference type="PANTHER" id="PTHR30290">
    <property type="entry name" value="PERIPLASMIC BINDING COMPONENT OF ABC TRANSPORTER"/>
    <property type="match status" value="1"/>
</dbReference>
<dbReference type="PANTHER" id="PTHR30290:SF10">
    <property type="entry name" value="PERIPLASMIC OLIGOPEPTIDE-BINDING PROTEIN-RELATED"/>
    <property type="match status" value="1"/>
</dbReference>
<proteinExistence type="inferred from homology"/>
<dbReference type="InterPro" id="IPR000914">
    <property type="entry name" value="SBP_5_dom"/>
</dbReference>
<evidence type="ECO:0000256" key="3">
    <source>
        <dbReference type="ARBA" id="ARBA00022448"/>
    </source>
</evidence>
<dbReference type="GO" id="GO:0030313">
    <property type="term" value="C:cell envelope"/>
    <property type="evidence" value="ECO:0007669"/>
    <property type="project" value="UniProtKB-SubCell"/>
</dbReference>
<feature type="chain" id="PRO_5031516821" evidence="5">
    <location>
        <begin position="28"/>
        <end position="528"/>
    </location>
</feature>
<dbReference type="InterPro" id="IPR006311">
    <property type="entry name" value="TAT_signal"/>
</dbReference>
<keyword evidence="8" id="KW-1185">Reference proteome</keyword>
<comment type="caution">
    <text evidence="7">The sequence shown here is derived from an EMBL/GenBank/DDBJ whole genome shotgun (WGS) entry which is preliminary data.</text>
</comment>
<comment type="subcellular location">
    <subcellularLocation>
        <location evidence="1">Cell envelope</location>
    </subcellularLocation>
</comment>
<organism evidence="7 8">
    <name type="scientific">Cellulomonas humilata</name>
    <dbReference type="NCBI Taxonomy" id="144055"/>
    <lineage>
        <taxon>Bacteria</taxon>
        <taxon>Bacillati</taxon>
        <taxon>Actinomycetota</taxon>
        <taxon>Actinomycetes</taxon>
        <taxon>Micrococcales</taxon>
        <taxon>Cellulomonadaceae</taxon>
        <taxon>Cellulomonas</taxon>
    </lineage>
</organism>
<gene>
    <name evidence="7" type="ORF">HP550_03990</name>
</gene>
<evidence type="ECO:0000256" key="4">
    <source>
        <dbReference type="ARBA" id="ARBA00022729"/>
    </source>
</evidence>
<dbReference type="GO" id="GO:0015833">
    <property type="term" value="P:peptide transport"/>
    <property type="evidence" value="ECO:0007669"/>
    <property type="project" value="TreeGrafter"/>
</dbReference>
<dbReference type="Gene3D" id="3.10.105.10">
    <property type="entry name" value="Dipeptide-binding Protein, Domain 3"/>
    <property type="match status" value="1"/>
</dbReference>
<reference evidence="7 8" key="1">
    <citation type="submission" date="2020-05" db="EMBL/GenBank/DDBJ databases">
        <title>Genome Sequencing of Type Strains.</title>
        <authorList>
            <person name="Lemaire J.F."/>
            <person name="Inderbitzin P."/>
            <person name="Gregorio O.A."/>
            <person name="Collins S.B."/>
            <person name="Wespe N."/>
            <person name="Knight-Connoni V."/>
        </authorList>
    </citation>
    <scope>NUCLEOTIDE SEQUENCE [LARGE SCALE GENOMIC DNA]</scope>
    <source>
        <strain evidence="7 8">ATCC 25174</strain>
    </source>
</reference>
<dbReference type="CDD" id="cd00995">
    <property type="entry name" value="PBP2_NikA_DppA_OppA_like"/>
    <property type="match status" value="1"/>
</dbReference>
<keyword evidence="4 5" id="KW-0732">Signal</keyword>
<keyword evidence="3" id="KW-0813">Transport</keyword>
<protein>
    <submittedName>
        <fullName evidence="7">ABC transporter substrate-binding protein</fullName>
    </submittedName>
</protein>